<gene>
    <name evidence="1" type="ORF">SEMRO_2005_G310520.1</name>
</gene>
<dbReference type="EMBL" id="CAICTM010002003">
    <property type="protein sequence ID" value="CAB9527485.1"/>
    <property type="molecule type" value="Genomic_DNA"/>
</dbReference>
<evidence type="ECO:0000313" key="2">
    <source>
        <dbReference type="Proteomes" id="UP001153069"/>
    </source>
</evidence>
<comment type="caution">
    <text evidence="1">The sequence shown here is derived from an EMBL/GenBank/DDBJ whole genome shotgun (WGS) entry which is preliminary data.</text>
</comment>
<name>A0A9N8HWM8_9STRA</name>
<reference evidence="1" key="1">
    <citation type="submission" date="2020-06" db="EMBL/GenBank/DDBJ databases">
        <authorList>
            <consortium name="Plant Systems Biology data submission"/>
        </authorList>
    </citation>
    <scope>NUCLEOTIDE SEQUENCE</scope>
    <source>
        <strain evidence="1">D6</strain>
    </source>
</reference>
<dbReference type="Proteomes" id="UP001153069">
    <property type="component" value="Unassembled WGS sequence"/>
</dbReference>
<proteinExistence type="predicted"/>
<sequence>MASFETSIAALMGGLPSSELSQLDIDFVDKTEMSCGDSEKKAQDALAQDALAHEVATLSLGASSTPVKEIEGAPVALKALAHWILNDCKKIVVLSGAGVSPA</sequence>
<keyword evidence="2" id="KW-1185">Reference proteome</keyword>
<protein>
    <submittedName>
        <fullName evidence="1">Uncharacterized protein</fullName>
    </submittedName>
</protein>
<evidence type="ECO:0000313" key="1">
    <source>
        <dbReference type="EMBL" id="CAB9527485.1"/>
    </source>
</evidence>
<dbReference type="AlphaFoldDB" id="A0A9N8HWM8"/>
<accession>A0A9N8HWM8</accession>
<organism evidence="1 2">
    <name type="scientific">Seminavis robusta</name>
    <dbReference type="NCBI Taxonomy" id="568900"/>
    <lineage>
        <taxon>Eukaryota</taxon>
        <taxon>Sar</taxon>
        <taxon>Stramenopiles</taxon>
        <taxon>Ochrophyta</taxon>
        <taxon>Bacillariophyta</taxon>
        <taxon>Bacillariophyceae</taxon>
        <taxon>Bacillariophycidae</taxon>
        <taxon>Naviculales</taxon>
        <taxon>Naviculaceae</taxon>
        <taxon>Seminavis</taxon>
    </lineage>
</organism>